<evidence type="ECO:0008006" key="5">
    <source>
        <dbReference type="Google" id="ProtNLM"/>
    </source>
</evidence>
<dbReference type="Pfam" id="PF08695">
    <property type="entry name" value="Coa1"/>
    <property type="match status" value="1"/>
</dbReference>
<comment type="caution">
    <text evidence="3">The sequence shown here is derived from an EMBL/GenBank/DDBJ whole genome shotgun (WGS) entry which is preliminary data.</text>
</comment>
<dbReference type="AlphaFoldDB" id="A0AAX6G9F3"/>
<dbReference type="EMBL" id="JANAVB010021796">
    <property type="protein sequence ID" value="KAJ6824988.1"/>
    <property type="molecule type" value="Genomic_DNA"/>
</dbReference>
<evidence type="ECO:0000256" key="2">
    <source>
        <dbReference type="SAM" id="Phobius"/>
    </source>
</evidence>
<proteinExistence type="predicted"/>
<sequence length="204" mass="22060">MLRRTMASLSGSSLRGIFRNPNPNVSQRFFSAASEDLGSEIKKKGSSFRRKAVPVVLLSLTGGIALSALNDLAIFHGCTRKAIEKASQNQKIVESLGEPIVRGPWYDATLAVGHRRNSVSCTFPVAGPQGSGVFQLKAVRTGEDSWFSFLRHHDWDILIMDALLHVPSNDEKQQTVRVSLSEIAPPPSSLADCKSCSPSEPGAS</sequence>
<dbReference type="InterPro" id="IPR014807">
    <property type="entry name" value="Coa1"/>
</dbReference>
<accession>A0AAX6G9F3</accession>
<evidence type="ECO:0000313" key="3">
    <source>
        <dbReference type="EMBL" id="KAJ6824988.1"/>
    </source>
</evidence>
<keyword evidence="4" id="KW-1185">Reference proteome</keyword>
<evidence type="ECO:0000256" key="1">
    <source>
        <dbReference type="SAM" id="MobiDB-lite"/>
    </source>
</evidence>
<gene>
    <name evidence="3" type="ORF">M6B38_377985</name>
</gene>
<organism evidence="3 4">
    <name type="scientific">Iris pallida</name>
    <name type="common">Sweet iris</name>
    <dbReference type="NCBI Taxonomy" id="29817"/>
    <lineage>
        <taxon>Eukaryota</taxon>
        <taxon>Viridiplantae</taxon>
        <taxon>Streptophyta</taxon>
        <taxon>Embryophyta</taxon>
        <taxon>Tracheophyta</taxon>
        <taxon>Spermatophyta</taxon>
        <taxon>Magnoliopsida</taxon>
        <taxon>Liliopsida</taxon>
        <taxon>Asparagales</taxon>
        <taxon>Iridaceae</taxon>
        <taxon>Iridoideae</taxon>
        <taxon>Irideae</taxon>
        <taxon>Iris</taxon>
    </lineage>
</organism>
<dbReference type="PANTHER" id="PTHR35114:SF1">
    <property type="entry name" value="CYTOCHROME OXIDASE COMPLEX ASSEMBLY PROTEIN"/>
    <property type="match status" value="1"/>
</dbReference>
<dbReference type="Proteomes" id="UP001140949">
    <property type="component" value="Unassembled WGS sequence"/>
</dbReference>
<protein>
    <recommendedName>
        <fullName evidence="5">Mitochondrial import inner membrane translocase subunit Tim21</fullName>
    </recommendedName>
</protein>
<reference evidence="3" key="2">
    <citation type="submission" date="2023-04" db="EMBL/GenBank/DDBJ databases">
        <authorList>
            <person name="Bruccoleri R.E."/>
            <person name="Oakeley E.J."/>
            <person name="Faust A.-M."/>
            <person name="Dessus-Babus S."/>
            <person name="Altorfer M."/>
            <person name="Burckhardt D."/>
            <person name="Oertli M."/>
            <person name="Naumann U."/>
            <person name="Petersen F."/>
            <person name="Wong J."/>
        </authorList>
    </citation>
    <scope>NUCLEOTIDE SEQUENCE</scope>
    <source>
        <strain evidence="3">GSM-AAB239-AS_SAM_17_03QT</strain>
        <tissue evidence="3">Leaf</tissue>
    </source>
</reference>
<keyword evidence="2" id="KW-1133">Transmembrane helix</keyword>
<dbReference type="PANTHER" id="PTHR35114">
    <property type="entry name" value="CYTOCHROME OXIDASE COMPLEX ASSEMBLY PROTEIN"/>
    <property type="match status" value="1"/>
</dbReference>
<name>A0AAX6G9F3_IRIPA</name>
<keyword evidence="2" id="KW-0472">Membrane</keyword>
<reference evidence="3" key="1">
    <citation type="journal article" date="2023" name="GigaByte">
        <title>Genome assembly of the bearded iris, Iris pallida Lam.</title>
        <authorList>
            <person name="Bruccoleri R.E."/>
            <person name="Oakeley E.J."/>
            <person name="Faust A.M.E."/>
            <person name="Altorfer M."/>
            <person name="Dessus-Babus S."/>
            <person name="Burckhardt D."/>
            <person name="Oertli M."/>
            <person name="Naumann U."/>
            <person name="Petersen F."/>
            <person name="Wong J."/>
        </authorList>
    </citation>
    <scope>NUCLEOTIDE SEQUENCE</scope>
    <source>
        <strain evidence="3">GSM-AAB239-AS_SAM_17_03QT</strain>
    </source>
</reference>
<evidence type="ECO:0000313" key="4">
    <source>
        <dbReference type="Proteomes" id="UP001140949"/>
    </source>
</evidence>
<keyword evidence="2" id="KW-0812">Transmembrane</keyword>
<feature type="transmembrane region" description="Helical" evidence="2">
    <location>
        <begin position="52"/>
        <end position="75"/>
    </location>
</feature>
<feature type="region of interest" description="Disordered" evidence="1">
    <location>
        <begin position="184"/>
        <end position="204"/>
    </location>
</feature>